<protein>
    <submittedName>
        <fullName evidence="1">Catalase family protein</fullName>
    </submittedName>
</protein>
<organism evidence="1 2">
    <name type="scientific">Dyella jejuensis</name>
    <dbReference type="NCBI Taxonomy" id="1432009"/>
    <lineage>
        <taxon>Bacteria</taxon>
        <taxon>Pseudomonadati</taxon>
        <taxon>Pseudomonadota</taxon>
        <taxon>Gammaproteobacteria</taxon>
        <taxon>Lysobacterales</taxon>
        <taxon>Rhodanobacteraceae</taxon>
        <taxon>Dyella</taxon>
    </lineage>
</organism>
<comment type="caution">
    <text evidence="1">The sequence shown here is derived from an EMBL/GenBank/DDBJ whole genome shotgun (WGS) entry which is preliminary data.</text>
</comment>
<dbReference type="PANTHER" id="PTHR36195">
    <property type="entry name" value="DOMAIN PROTEIN, PUTATIVE (AFU_ORTHOLOGUE AFUA_5G01990)-RELATED-RELATED"/>
    <property type="match status" value="1"/>
</dbReference>
<keyword evidence="2" id="KW-1185">Reference proteome</keyword>
<reference evidence="1 2" key="1">
    <citation type="submission" date="2020-10" db="EMBL/GenBank/DDBJ databases">
        <title>Phylogeny of dyella-like bacteria.</title>
        <authorList>
            <person name="Fu J."/>
        </authorList>
    </citation>
    <scope>NUCLEOTIDE SEQUENCE [LARGE SCALE GENOMIC DNA]</scope>
    <source>
        <strain evidence="1 2">JP1</strain>
    </source>
</reference>
<evidence type="ECO:0000313" key="2">
    <source>
        <dbReference type="Proteomes" id="UP001620461"/>
    </source>
</evidence>
<accession>A0ABW8JHR4</accession>
<dbReference type="Gene3D" id="2.40.180.10">
    <property type="entry name" value="Catalase core domain"/>
    <property type="match status" value="1"/>
</dbReference>
<dbReference type="PANTHER" id="PTHR36195:SF4">
    <property type="entry name" value="DOMAIN PROTEIN, PUTATIVE (AFU_ORTHOLOGUE AFUA_5G01990)-RELATED"/>
    <property type="match status" value="1"/>
</dbReference>
<gene>
    <name evidence="1" type="ORF">ISP15_05580</name>
</gene>
<dbReference type="CDD" id="cd08152">
    <property type="entry name" value="y4iL_like"/>
    <property type="match status" value="1"/>
</dbReference>
<proteinExistence type="predicted"/>
<dbReference type="EMBL" id="JADIKJ010000004">
    <property type="protein sequence ID" value="MFK2899801.1"/>
    <property type="molecule type" value="Genomic_DNA"/>
</dbReference>
<name>A0ABW8JHR4_9GAMM</name>
<sequence length="359" mass="39677">MAAPQPEEFELAGELNEVLLSISRKTWEDDHQPLRSVHAKSHGILSAKLEVLPNLAPELAQGLFAVPATYEVVARLSTSPGDLLSDRVSTPRGMAIKVLDVPGERLEGSEDRSCQDFILVDGPQFHTPNARTFLRSLKLLASTTDRAPRTKQALSTVLRGAERAIEALDGESATIKSLGGHPATHILGETFFTQLPIRYGDYVAKLQLVPVNQPLSALKDEPIDLGNPDALREAVNRYFAQNTAIWELRVQLSTNLKDMPIEDASVPWDESQSPFRTVARLIAPRQVGWSAEKAKWVDDGMGFSPWQGIEEHRPLGDLMRLRKSAYAASQRFRSEKAGCPLHDRRLSEAGETQHLDDGL</sequence>
<evidence type="ECO:0000313" key="1">
    <source>
        <dbReference type="EMBL" id="MFK2899801.1"/>
    </source>
</evidence>
<dbReference type="InterPro" id="IPR020835">
    <property type="entry name" value="Catalase_sf"/>
</dbReference>
<dbReference type="Proteomes" id="UP001620461">
    <property type="component" value="Unassembled WGS sequence"/>
</dbReference>
<dbReference type="SUPFAM" id="SSF56634">
    <property type="entry name" value="Heme-dependent catalase-like"/>
    <property type="match status" value="1"/>
</dbReference>